<feature type="region of interest" description="Disordered" evidence="1">
    <location>
        <begin position="488"/>
        <end position="509"/>
    </location>
</feature>
<organism evidence="3 4">
    <name type="scientific">Durusdinium trenchii</name>
    <dbReference type="NCBI Taxonomy" id="1381693"/>
    <lineage>
        <taxon>Eukaryota</taxon>
        <taxon>Sar</taxon>
        <taxon>Alveolata</taxon>
        <taxon>Dinophyceae</taxon>
        <taxon>Suessiales</taxon>
        <taxon>Symbiodiniaceae</taxon>
        <taxon>Durusdinium</taxon>
    </lineage>
</organism>
<evidence type="ECO:0000313" key="3">
    <source>
        <dbReference type="EMBL" id="CAK9025869.1"/>
    </source>
</evidence>
<dbReference type="InterPro" id="IPR051038">
    <property type="entry name" value="RMT2/GAMT_Mtase"/>
</dbReference>
<sequence length="870" mass="97259">MSFPAAVLCVNLSDPMADARFQSCLEKVRELWLPGFHIFETAKQAFDVLLTFQSEALAESFQTQDVILNAFLLDAWLTLFARWLPFGMLLGVLDFVELRGLAGILCLSVAVVDSHGQSILGAPDPLVELWKSLQWDESQPNLETLLKVAEGMIPKANELLAEQCTVSRPITDVMLLAFERRGPQIVHIDTGADILDLLSEESWDRWKAQAQKFRKAPEGEKDSKDSRSIVRCQIEEGSQVLLECCLPDGLHRSLMCYLDVRRVQSACACCGGGRKSLLMSGPRRRENAMQRDETPMRAATQMFTRDTHFVPLRHSLKSSERLRSVPGAASRTSLAQSPPRSREQKIEMNSASAPAGRARTVSPHGVPVGYVYHSHVGFDRAKTPLHFNIPMPYAHEAGYPMSVSPLRWEGAISTPATPATPMTAPTPATPLTTPMTSPMMRQRLCVSPCRTSRATPLIQRPAPVSPRAVEKLLAVRAPLRDVRFVAKEPSEATTPQATTPQVPTPAPRGVLRIPVGLELDKTPTPSRSPGQVSIPGDRCYLFRWRQATDDRCFEGIELGVGAIKGGHIARDGRVEWCTQSQRWQGQLDPTGWCIRDGHYFSIASGECLGEFAAMRQREAEAVAPMESCTNRSNAEFQDWADGLFFSLDREGKEQLLDADGQQVMMEWEKPYVEKCVDELQITSECDVLEIGFGCGYSASRIQRFQPRSHTIIECSEVVLERLKQWAASRPNVHIVAGTWQQRLPHLGVFDCIFFDDYGQPGISDREMLLNCPNEQYKEIYTESPTHFHAFLDIALQYHSRRGSRISGYLVSPIVVDRDDVEITYGSFDVHPPEHCNYYFRNEAVVPVFSKTEIHSEASTRSPSPEECAEQ</sequence>
<comment type="caution">
    <text evidence="3">The sequence shown here is derived from an EMBL/GenBank/DDBJ whole genome shotgun (WGS) entry which is preliminary data.</text>
</comment>
<evidence type="ECO:0000256" key="1">
    <source>
        <dbReference type="SAM" id="MobiDB-lite"/>
    </source>
</evidence>
<evidence type="ECO:0000259" key="2">
    <source>
        <dbReference type="Pfam" id="PF00566"/>
    </source>
</evidence>
<dbReference type="Proteomes" id="UP001642484">
    <property type="component" value="Unassembled WGS sequence"/>
</dbReference>
<feature type="compositionally biased region" description="Low complexity" evidence="1">
    <location>
        <begin position="492"/>
        <end position="501"/>
    </location>
</feature>
<feature type="region of interest" description="Disordered" evidence="1">
    <location>
        <begin position="317"/>
        <end position="360"/>
    </location>
</feature>
<dbReference type="PANTHER" id="PTHR32379">
    <property type="entry name" value="GUANIDINOACETATE N-METHYLTRANSFERASE"/>
    <property type="match status" value="1"/>
</dbReference>
<evidence type="ECO:0000313" key="4">
    <source>
        <dbReference type="Proteomes" id="UP001642484"/>
    </source>
</evidence>
<reference evidence="3 4" key="1">
    <citation type="submission" date="2024-02" db="EMBL/GenBank/DDBJ databases">
        <authorList>
            <person name="Chen Y."/>
            <person name="Shah S."/>
            <person name="Dougan E. K."/>
            <person name="Thang M."/>
            <person name="Chan C."/>
        </authorList>
    </citation>
    <scope>NUCLEOTIDE SEQUENCE [LARGE SCALE GENOMIC DNA]</scope>
</reference>
<dbReference type="Gene3D" id="1.10.472.80">
    <property type="entry name" value="Ypt/Rab-GAP domain of gyp1p, domain 3"/>
    <property type="match status" value="1"/>
</dbReference>
<dbReference type="EMBL" id="CAXAMN010008591">
    <property type="protein sequence ID" value="CAK9025869.1"/>
    <property type="molecule type" value="Genomic_DNA"/>
</dbReference>
<dbReference type="Gene3D" id="3.40.50.150">
    <property type="entry name" value="Vaccinia Virus protein VP39"/>
    <property type="match status" value="1"/>
</dbReference>
<proteinExistence type="predicted"/>
<keyword evidence="4" id="KW-1185">Reference proteome</keyword>
<name>A0ABP0KIP7_9DINO</name>
<dbReference type="InterPro" id="IPR000195">
    <property type="entry name" value="Rab-GAP-TBC_dom"/>
</dbReference>
<feature type="compositionally biased region" description="Polar residues" evidence="1">
    <location>
        <begin position="330"/>
        <end position="339"/>
    </location>
</feature>
<dbReference type="SUPFAM" id="SSF47923">
    <property type="entry name" value="Ypt/Rab-GAP domain of gyp1p"/>
    <property type="match status" value="1"/>
</dbReference>
<gene>
    <name evidence="3" type="ORF">CCMP2556_LOCUS16145</name>
</gene>
<dbReference type="InterPro" id="IPR035969">
    <property type="entry name" value="Rab-GAP_TBC_sf"/>
</dbReference>
<dbReference type="SUPFAM" id="SSF53335">
    <property type="entry name" value="S-adenosyl-L-methionine-dependent methyltransferases"/>
    <property type="match status" value="1"/>
</dbReference>
<feature type="domain" description="Rab-GAP TBC" evidence="2">
    <location>
        <begin position="1"/>
        <end position="120"/>
    </location>
</feature>
<accession>A0ABP0KIP7</accession>
<dbReference type="PANTHER" id="PTHR32379:SF1">
    <property type="entry name" value="GUANIDINOACETATE N-METHYLTRANSFERASE"/>
    <property type="match status" value="1"/>
</dbReference>
<dbReference type="CDD" id="cd02440">
    <property type="entry name" value="AdoMet_MTases"/>
    <property type="match status" value="1"/>
</dbReference>
<protein>
    <recommendedName>
        <fullName evidence="2">Rab-GAP TBC domain-containing protein</fullName>
    </recommendedName>
</protein>
<dbReference type="Pfam" id="PF00566">
    <property type="entry name" value="RabGAP-TBC"/>
    <property type="match status" value="1"/>
</dbReference>
<dbReference type="InterPro" id="IPR029063">
    <property type="entry name" value="SAM-dependent_MTases_sf"/>
</dbReference>